<evidence type="ECO:0000256" key="5">
    <source>
        <dbReference type="ARBA" id="ARBA00023136"/>
    </source>
</evidence>
<dbReference type="RefSeq" id="XP_032819503.1">
    <property type="nucleotide sequence ID" value="XM_032963612.1"/>
</dbReference>
<feature type="compositionally biased region" description="Polar residues" evidence="11">
    <location>
        <begin position="245"/>
        <end position="268"/>
    </location>
</feature>
<comment type="similarity">
    <text evidence="1 10">Belongs to the peroxin-14 family.</text>
</comment>
<dbReference type="Pfam" id="PF04695">
    <property type="entry name" value="Pex14_N"/>
    <property type="match status" value="1"/>
</dbReference>
<keyword evidence="13" id="KW-1185">Reference proteome</keyword>
<evidence type="ECO:0000256" key="2">
    <source>
        <dbReference type="ARBA" id="ARBA00022448"/>
    </source>
</evidence>
<evidence type="ECO:0000256" key="8">
    <source>
        <dbReference type="ARBA" id="ARBA00029691"/>
    </source>
</evidence>
<keyword evidence="2 10" id="KW-0813">Transport</keyword>
<feature type="compositionally biased region" description="Low complexity" evidence="11">
    <location>
        <begin position="269"/>
        <end position="287"/>
    </location>
</feature>
<organism evidence="13 14">
    <name type="scientific">Petromyzon marinus</name>
    <name type="common">Sea lamprey</name>
    <dbReference type="NCBI Taxonomy" id="7757"/>
    <lineage>
        <taxon>Eukaryota</taxon>
        <taxon>Metazoa</taxon>
        <taxon>Chordata</taxon>
        <taxon>Craniata</taxon>
        <taxon>Vertebrata</taxon>
        <taxon>Cyclostomata</taxon>
        <taxon>Hyperoartia</taxon>
        <taxon>Petromyzontiformes</taxon>
        <taxon>Petromyzontidae</taxon>
        <taxon>Petromyzon</taxon>
    </lineage>
</organism>
<dbReference type="PANTHER" id="PTHR23058">
    <property type="entry name" value="PEROXISOMAL MEMBRANE PROTEIN PEX14"/>
    <property type="match status" value="1"/>
</dbReference>
<dbReference type="GO" id="GO:1990429">
    <property type="term" value="C:peroxisomal importomer complex"/>
    <property type="evidence" value="ECO:0007669"/>
    <property type="project" value="TreeGrafter"/>
</dbReference>
<evidence type="ECO:0000256" key="4">
    <source>
        <dbReference type="ARBA" id="ARBA00023010"/>
    </source>
</evidence>
<reference evidence="14" key="1">
    <citation type="submission" date="2025-08" db="UniProtKB">
        <authorList>
            <consortium name="RefSeq"/>
        </authorList>
    </citation>
    <scope>IDENTIFICATION</scope>
    <source>
        <tissue evidence="14">Sperm</tissue>
    </source>
</reference>
<evidence type="ECO:0000256" key="9">
    <source>
        <dbReference type="ARBA" id="ARBA00046271"/>
    </source>
</evidence>
<evidence type="ECO:0000256" key="11">
    <source>
        <dbReference type="SAM" id="MobiDB-lite"/>
    </source>
</evidence>
<name>A0AAJ7X498_PETMA</name>
<proteinExistence type="inferred from homology"/>
<comment type="function">
    <text evidence="10">Component of the PEX13-PEX14 docking complex, a translocon channel that specifically mediates the import of peroxisomal cargo proteins bound to PEX5 receptor. The PEX13-PEX14 docking complex forms a large import pore which can be opened to a diameter of about 9 nm. Mechanistically, PEX5 receptor along with cargo proteins associates with the PEX14 subunit of the PEX13-PEX14 docking complex in the cytosol, leading to the insertion of the receptor into the organelle membrane with the concomitant translocation of the cargo into the peroxisome matrix.</text>
</comment>
<keyword evidence="3 10" id="KW-0653">Protein transport</keyword>
<dbReference type="InterPro" id="IPR025655">
    <property type="entry name" value="PEX14"/>
</dbReference>
<gene>
    <name evidence="14" type="primary">LOC116947637</name>
</gene>
<sequence>MADTERVGFVVATEEVDAVIGNASREHLVDTAFKFLKNPRVAGSPPNIQRAFLRKKGLTDVEIEDVFLRAGVHRGTSLAHAQHLAQSPAGPPASRHSWRWRDVGALSAVIAAIGFGINRLYKWLAAVRAAEAQRLTDVESTVSAMAASLTHAVTQLQTSVAGTHELLSRQQKQLERLTDDTAVSKASGPLLADLRTEIASIKGLMLGRKQFPCPPNSAAILPSWQLALKPSTSTGTTISSTMTSQDVNAATNKEQQLQPRENTDTLTGSSENVSSSDISPISHESASPGLDSEVHTLKAEGKVNSLQSLTQNGEVGDGFIHQHQDEDEDVITEVCVLTKVEAQGENEVD</sequence>
<dbReference type="InterPro" id="IPR006785">
    <property type="entry name" value="Pex14_N"/>
</dbReference>
<evidence type="ECO:0000313" key="13">
    <source>
        <dbReference type="Proteomes" id="UP001318040"/>
    </source>
</evidence>
<evidence type="ECO:0000256" key="10">
    <source>
        <dbReference type="RuleBase" id="RU367032"/>
    </source>
</evidence>
<keyword evidence="6 10" id="KW-0576">Peroxisome</keyword>
<dbReference type="KEGG" id="pmrn:116947637"/>
<keyword evidence="5 10" id="KW-0472">Membrane</keyword>
<comment type="subcellular location">
    <subcellularLocation>
        <location evidence="9 10">Peroxisome membrane</location>
    </subcellularLocation>
</comment>
<feature type="domain" description="Peroxisome membrane anchor protein Pex14p N-terminal" evidence="12">
    <location>
        <begin position="25"/>
        <end position="67"/>
    </location>
</feature>
<feature type="region of interest" description="Disordered" evidence="11">
    <location>
        <begin position="231"/>
        <end position="291"/>
    </location>
</feature>
<dbReference type="GO" id="GO:0005778">
    <property type="term" value="C:peroxisomal membrane"/>
    <property type="evidence" value="ECO:0007669"/>
    <property type="project" value="UniProtKB-SubCell"/>
</dbReference>
<dbReference type="GO" id="GO:0005102">
    <property type="term" value="F:signaling receptor binding"/>
    <property type="evidence" value="ECO:0007669"/>
    <property type="project" value="TreeGrafter"/>
</dbReference>
<evidence type="ECO:0000256" key="1">
    <source>
        <dbReference type="ARBA" id="ARBA00005443"/>
    </source>
</evidence>
<dbReference type="Proteomes" id="UP001318040">
    <property type="component" value="Chromosome 30"/>
</dbReference>
<keyword evidence="4" id="KW-0811">Translocation</keyword>
<evidence type="ECO:0000256" key="6">
    <source>
        <dbReference type="ARBA" id="ARBA00023140"/>
    </source>
</evidence>
<evidence type="ECO:0000256" key="7">
    <source>
        <dbReference type="ARBA" id="ARBA00029502"/>
    </source>
</evidence>
<dbReference type="AlphaFoldDB" id="A0AAJ7X498"/>
<evidence type="ECO:0000313" key="14">
    <source>
        <dbReference type="RefSeq" id="XP_032819503.1"/>
    </source>
</evidence>
<dbReference type="GO" id="GO:0016560">
    <property type="term" value="P:protein import into peroxisome matrix, docking"/>
    <property type="evidence" value="ECO:0007669"/>
    <property type="project" value="UniProtKB-UniRule"/>
</dbReference>
<feature type="compositionally biased region" description="Low complexity" evidence="11">
    <location>
        <begin position="231"/>
        <end position="244"/>
    </location>
</feature>
<evidence type="ECO:0000259" key="12">
    <source>
        <dbReference type="Pfam" id="PF04695"/>
    </source>
</evidence>
<dbReference type="GeneID" id="116947637"/>
<dbReference type="PANTHER" id="PTHR23058:SF0">
    <property type="entry name" value="PEROXISOMAL MEMBRANE PROTEIN PEX14"/>
    <property type="match status" value="1"/>
</dbReference>
<evidence type="ECO:0000256" key="3">
    <source>
        <dbReference type="ARBA" id="ARBA00022927"/>
    </source>
</evidence>
<protein>
    <recommendedName>
        <fullName evidence="7 10">Peroxisomal membrane protein PEX14</fullName>
    </recommendedName>
    <alternativeName>
        <fullName evidence="8 10">Peroxin-14</fullName>
    </alternativeName>
</protein>
<accession>A0AAJ7X498</accession>
<dbReference type="Gene3D" id="1.10.10.10">
    <property type="entry name" value="Winged helix-like DNA-binding domain superfamily/Winged helix DNA-binding domain"/>
    <property type="match status" value="1"/>
</dbReference>
<dbReference type="InterPro" id="IPR036388">
    <property type="entry name" value="WH-like_DNA-bd_sf"/>
</dbReference>